<organism evidence="3 4">
    <name type="scientific">Phlebiopsis gigantea (strain 11061_1 CR5-6)</name>
    <name type="common">White-rot fungus</name>
    <name type="synonym">Peniophora gigantea</name>
    <dbReference type="NCBI Taxonomy" id="745531"/>
    <lineage>
        <taxon>Eukaryota</taxon>
        <taxon>Fungi</taxon>
        <taxon>Dikarya</taxon>
        <taxon>Basidiomycota</taxon>
        <taxon>Agaricomycotina</taxon>
        <taxon>Agaricomycetes</taxon>
        <taxon>Polyporales</taxon>
        <taxon>Phanerochaetaceae</taxon>
        <taxon>Phlebiopsis</taxon>
    </lineage>
</organism>
<gene>
    <name evidence="3" type="ORF">PHLGIDRAFT_127077</name>
</gene>
<accession>A0A0C3NSZ1</accession>
<reference evidence="3 4" key="1">
    <citation type="journal article" date="2014" name="PLoS Genet.">
        <title>Analysis of the Phlebiopsis gigantea genome, transcriptome and secretome provides insight into its pioneer colonization strategies of wood.</title>
        <authorList>
            <person name="Hori C."/>
            <person name="Ishida T."/>
            <person name="Igarashi K."/>
            <person name="Samejima M."/>
            <person name="Suzuki H."/>
            <person name="Master E."/>
            <person name="Ferreira P."/>
            <person name="Ruiz-Duenas F.J."/>
            <person name="Held B."/>
            <person name="Canessa P."/>
            <person name="Larrondo L.F."/>
            <person name="Schmoll M."/>
            <person name="Druzhinina I.S."/>
            <person name="Kubicek C.P."/>
            <person name="Gaskell J.A."/>
            <person name="Kersten P."/>
            <person name="St John F."/>
            <person name="Glasner J."/>
            <person name="Sabat G."/>
            <person name="Splinter BonDurant S."/>
            <person name="Syed K."/>
            <person name="Yadav J."/>
            <person name="Mgbeahuruike A.C."/>
            <person name="Kovalchuk A."/>
            <person name="Asiegbu F.O."/>
            <person name="Lackner G."/>
            <person name="Hoffmeister D."/>
            <person name="Rencoret J."/>
            <person name="Gutierrez A."/>
            <person name="Sun H."/>
            <person name="Lindquist E."/>
            <person name="Barry K."/>
            <person name="Riley R."/>
            <person name="Grigoriev I.V."/>
            <person name="Henrissat B."/>
            <person name="Kues U."/>
            <person name="Berka R.M."/>
            <person name="Martinez A.T."/>
            <person name="Covert S.F."/>
            <person name="Blanchette R.A."/>
            <person name="Cullen D."/>
        </authorList>
    </citation>
    <scope>NUCLEOTIDE SEQUENCE [LARGE SCALE GENOMIC DNA]</scope>
    <source>
        <strain evidence="3 4">11061_1 CR5-6</strain>
    </source>
</reference>
<dbReference type="EMBL" id="KN840481">
    <property type="protein sequence ID" value="KIP08344.1"/>
    <property type="molecule type" value="Genomic_DNA"/>
</dbReference>
<evidence type="ECO:0008006" key="5">
    <source>
        <dbReference type="Google" id="ProtNLM"/>
    </source>
</evidence>
<feature type="transmembrane region" description="Helical" evidence="2">
    <location>
        <begin position="89"/>
        <end position="113"/>
    </location>
</feature>
<dbReference type="AlphaFoldDB" id="A0A0C3NSZ1"/>
<feature type="transmembrane region" description="Helical" evidence="2">
    <location>
        <begin position="276"/>
        <end position="295"/>
    </location>
</feature>
<keyword evidence="2" id="KW-1133">Transmembrane helix</keyword>
<feature type="transmembrane region" description="Helical" evidence="2">
    <location>
        <begin position="45"/>
        <end position="69"/>
    </location>
</feature>
<name>A0A0C3NSZ1_PHLG1</name>
<keyword evidence="4" id="KW-1185">Reference proteome</keyword>
<dbReference type="Proteomes" id="UP000053257">
    <property type="component" value="Unassembled WGS sequence"/>
</dbReference>
<feature type="transmembrane region" description="Helical" evidence="2">
    <location>
        <begin position="246"/>
        <end position="270"/>
    </location>
</feature>
<dbReference type="OrthoDB" id="2653987at2759"/>
<evidence type="ECO:0000313" key="3">
    <source>
        <dbReference type="EMBL" id="KIP08344.1"/>
    </source>
</evidence>
<evidence type="ECO:0000313" key="4">
    <source>
        <dbReference type="Proteomes" id="UP000053257"/>
    </source>
</evidence>
<feature type="region of interest" description="Disordered" evidence="1">
    <location>
        <begin position="154"/>
        <end position="178"/>
    </location>
</feature>
<sequence>MSGARTQMLQKKLQVGEAISAAGGDGEAASRKAVMNVVQVWLDRLQLISVITTFFASIDGTLLSFTIGLTHTSTLDSTQWPNTVQLLNASLAGALIFHVCAAITSFVGSFMLIRYKLNDADANDVEVMSTPATASSTPFEKNISRHYEAQHTTLADTPPLAHTRTRSAHAAAEHHSGSGTPFMQATQAELAALFGSWCAGLAALDPARVSVHTVRPFFCVSPRDGADRSGTAAGPPVRLLSNCHTLAAWMAVAGFVLALVGILVFAWTALPTGVGAFASACLGTCLVALLATLSLS</sequence>
<evidence type="ECO:0000256" key="1">
    <source>
        <dbReference type="SAM" id="MobiDB-lite"/>
    </source>
</evidence>
<dbReference type="HOGENOM" id="CLU_065000_0_0_1"/>
<keyword evidence="2" id="KW-0812">Transmembrane</keyword>
<evidence type="ECO:0000256" key="2">
    <source>
        <dbReference type="SAM" id="Phobius"/>
    </source>
</evidence>
<keyword evidence="2" id="KW-0472">Membrane</keyword>
<protein>
    <recommendedName>
        <fullName evidence="5">Transmembrane protein</fullName>
    </recommendedName>
</protein>
<proteinExistence type="predicted"/>